<evidence type="ECO:0000256" key="12">
    <source>
        <dbReference type="HAMAP-Rule" id="MF_00983"/>
    </source>
</evidence>
<evidence type="ECO:0000256" key="8">
    <source>
        <dbReference type="ARBA" id="ARBA00022840"/>
    </source>
</evidence>
<dbReference type="GO" id="GO:0005524">
    <property type="term" value="F:ATP binding"/>
    <property type="evidence" value="ECO:0007669"/>
    <property type="project" value="UniProtKB-UniRule"/>
</dbReference>
<gene>
    <name evidence="12 14" type="primary">priA</name>
    <name evidence="14" type="ORF">IAC51_04105</name>
</gene>
<dbReference type="CDD" id="cd17929">
    <property type="entry name" value="DEXHc_priA"/>
    <property type="match status" value="1"/>
</dbReference>
<dbReference type="GO" id="GO:0043138">
    <property type="term" value="F:3'-5' DNA helicase activity"/>
    <property type="evidence" value="ECO:0007669"/>
    <property type="project" value="UniProtKB-EC"/>
</dbReference>
<dbReference type="InterPro" id="IPR001650">
    <property type="entry name" value="Helicase_C-like"/>
</dbReference>
<evidence type="ECO:0000256" key="5">
    <source>
        <dbReference type="ARBA" id="ARBA00022801"/>
    </source>
</evidence>
<reference evidence="14" key="2">
    <citation type="journal article" date="2021" name="PeerJ">
        <title>Extensive microbial diversity within the chicken gut microbiome revealed by metagenomics and culture.</title>
        <authorList>
            <person name="Gilroy R."/>
            <person name="Ravi A."/>
            <person name="Getino M."/>
            <person name="Pursley I."/>
            <person name="Horton D.L."/>
            <person name="Alikhan N.F."/>
            <person name="Baker D."/>
            <person name="Gharbi K."/>
            <person name="Hall N."/>
            <person name="Watson M."/>
            <person name="Adriaenssens E.M."/>
            <person name="Foster-Nyarko E."/>
            <person name="Jarju S."/>
            <person name="Secka A."/>
            <person name="Antonio M."/>
            <person name="Oren A."/>
            <person name="Chaudhuri R.R."/>
            <person name="La Ragione R."/>
            <person name="Hildebrand F."/>
            <person name="Pallen M.J."/>
        </authorList>
    </citation>
    <scope>NUCLEOTIDE SEQUENCE</scope>
    <source>
        <strain evidence="14">3924</strain>
    </source>
</reference>
<comment type="catalytic activity">
    <reaction evidence="11 12">
        <text>ATP + H2O = ADP + phosphate + H(+)</text>
        <dbReference type="Rhea" id="RHEA:13065"/>
        <dbReference type="ChEBI" id="CHEBI:15377"/>
        <dbReference type="ChEBI" id="CHEBI:15378"/>
        <dbReference type="ChEBI" id="CHEBI:30616"/>
        <dbReference type="ChEBI" id="CHEBI:43474"/>
        <dbReference type="ChEBI" id="CHEBI:456216"/>
        <dbReference type="EC" id="5.6.2.4"/>
    </reaction>
</comment>
<keyword evidence="6 12" id="KW-0347">Helicase</keyword>
<feature type="binding site" evidence="12">
    <location>
        <position position="570"/>
    </location>
    <ligand>
        <name>Zn(2+)</name>
        <dbReference type="ChEBI" id="CHEBI:29105"/>
        <label>1</label>
    </ligand>
</feature>
<dbReference type="Gene3D" id="3.40.50.300">
    <property type="entry name" value="P-loop containing nucleotide triphosphate hydrolases"/>
    <property type="match status" value="2"/>
</dbReference>
<dbReference type="AlphaFoldDB" id="A0A940IEJ5"/>
<dbReference type="HAMAP" id="MF_00983">
    <property type="entry name" value="PriA"/>
    <property type="match status" value="1"/>
</dbReference>
<reference evidence="14" key="1">
    <citation type="submission" date="2020-10" db="EMBL/GenBank/DDBJ databases">
        <authorList>
            <person name="Gilroy R."/>
        </authorList>
    </citation>
    <scope>NUCLEOTIDE SEQUENCE</scope>
    <source>
        <strain evidence="14">3924</strain>
    </source>
</reference>
<dbReference type="FunFam" id="3.40.1440.60:FF:000001">
    <property type="entry name" value="Primosomal protein N"/>
    <property type="match status" value="1"/>
</dbReference>
<keyword evidence="8 12" id="KW-0067">ATP-binding</keyword>
<dbReference type="InterPro" id="IPR041222">
    <property type="entry name" value="PriA_3primeBD"/>
</dbReference>
<dbReference type="GO" id="GO:0016787">
    <property type="term" value="F:hydrolase activity"/>
    <property type="evidence" value="ECO:0007669"/>
    <property type="project" value="UniProtKB-KW"/>
</dbReference>
<dbReference type="GO" id="GO:0006269">
    <property type="term" value="P:DNA replication, synthesis of primer"/>
    <property type="evidence" value="ECO:0007669"/>
    <property type="project" value="UniProtKB-KW"/>
</dbReference>
<evidence type="ECO:0000256" key="10">
    <source>
        <dbReference type="ARBA" id="ARBA00023235"/>
    </source>
</evidence>
<dbReference type="SMART" id="SM00487">
    <property type="entry name" value="DEXDc"/>
    <property type="match status" value="1"/>
</dbReference>
<feature type="binding site" evidence="12">
    <location>
        <position position="530"/>
    </location>
    <ligand>
        <name>Zn(2+)</name>
        <dbReference type="ChEBI" id="CHEBI:29105"/>
        <label>1</label>
    </ligand>
</feature>
<dbReference type="Pfam" id="PF18319">
    <property type="entry name" value="Zn_ribbon_PriA"/>
    <property type="match status" value="1"/>
</dbReference>
<evidence type="ECO:0000256" key="6">
    <source>
        <dbReference type="ARBA" id="ARBA00022806"/>
    </source>
</evidence>
<feature type="binding site" evidence="12">
    <location>
        <position position="542"/>
    </location>
    <ligand>
        <name>Zn(2+)</name>
        <dbReference type="ChEBI" id="CHEBI:29105"/>
        <label>2</label>
    </ligand>
</feature>
<evidence type="ECO:0000313" key="14">
    <source>
        <dbReference type="EMBL" id="MBO8439815.1"/>
    </source>
</evidence>
<evidence type="ECO:0000256" key="1">
    <source>
        <dbReference type="ARBA" id="ARBA00022515"/>
    </source>
</evidence>
<dbReference type="GO" id="GO:0003677">
    <property type="term" value="F:DNA binding"/>
    <property type="evidence" value="ECO:0007669"/>
    <property type="project" value="UniProtKB-UniRule"/>
</dbReference>
<dbReference type="PROSITE" id="PS51192">
    <property type="entry name" value="HELICASE_ATP_BIND_1"/>
    <property type="match status" value="1"/>
</dbReference>
<comment type="function">
    <text evidence="12">Initiates the restart of stalled replication forks, which reloads the replicative helicase on sites other than the origin of replication. Recognizes and binds to abandoned replication forks and remodels them to uncover a helicase loading site. Promotes assembly of the primosome at these replication forks.</text>
</comment>
<comment type="cofactor">
    <cofactor evidence="12">
        <name>Zn(2+)</name>
        <dbReference type="ChEBI" id="CHEBI:29105"/>
    </cofactor>
    <text evidence="12">Binds 2 zinc ions per subunit.</text>
</comment>
<dbReference type="InterPro" id="IPR014001">
    <property type="entry name" value="Helicase_ATP-bd"/>
</dbReference>
<dbReference type="PANTHER" id="PTHR30580:SF0">
    <property type="entry name" value="PRIMOSOMAL PROTEIN N"/>
    <property type="match status" value="1"/>
</dbReference>
<dbReference type="InterPro" id="IPR005259">
    <property type="entry name" value="PriA"/>
</dbReference>
<keyword evidence="2 12" id="KW-0235">DNA replication</keyword>
<comment type="subunit">
    <text evidence="12">Component of the replication restart primosome.</text>
</comment>
<dbReference type="GO" id="GO:0006302">
    <property type="term" value="P:double-strand break repair"/>
    <property type="evidence" value="ECO:0007669"/>
    <property type="project" value="InterPro"/>
</dbReference>
<dbReference type="Pfam" id="PF00271">
    <property type="entry name" value="Helicase_C"/>
    <property type="match status" value="1"/>
</dbReference>
<dbReference type="Pfam" id="PF18074">
    <property type="entry name" value="PriA_C"/>
    <property type="match status" value="1"/>
</dbReference>
<feature type="binding site" evidence="12">
    <location>
        <position position="557"/>
    </location>
    <ligand>
        <name>Zn(2+)</name>
        <dbReference type="ChEBI" id="CHEBI:29105"/>
        <label>2</label>
    </ligand>
</feature>
<dbReference type="InterPro" id="IPR040498">
    <property type="entry name" value="PriA_CRR"/>
</dbReference>
<evidence type="ECO:0000256" key="4">
    <source>
        <dbReference type="ARBA" id="ARBA00022741"/>
    </source>
</evidence>
<keyword evidence="4 12" id="KW-0547">Nucleotide-binding</keyword>
<dbReference type="CDD" id="cd18804">
    <property type="entry name" value="SF2_C_priA"/>
    <property type="match status" value="1"/>
</dbReference>
<dbReference type="Pfam" id="PF00270">
    <property type="entry name" value="DEAD"/>
    <property type="match status" value="1"/>
</dbReference>
<dbReference type="NCBIfam" id="TIGR00595">
    <property type="entry name" value="priA"/>
    <property type="match status" value="1"/>
</dbReference>
<dbReference type="SUPFAM" id="SSF52540">
    <property type="entry name" value="P-loop containing nucleoside triphosphate hydrolases"/>
    <property type="match status" value="2"/>
</dbReference>
<dbReference type="Gene3D" id="3.40.1440.60">
    <property type="entry name" value="PriA, 3(prime) DNA-binding domain"/>
    <property type="match status" value="1"/>
</dbReference>
<evidence type="ECO:0000256" key="11">
    <source>
        <dbReference type="ARBA" id="ARBA00048988"/>
    </source>
</evidence>
<dbReference type="InterPro" id="IPR027417">
    <property type="entry name" value="P-loop_NTPase"/>
</dbReference>
<evidence type="ECO:0000259" key="13">
    <source>
        <dbReference type="PROSITE" id="PS51192"/>
    </source>
</evidence>
<comment type="catalytic activity">
    <reaction evidence="12">
        <text>Couples ATP hydrolysis with the unwinding of duplex DNA by translocating in the 3'-5' direction.</text>
        <dbReference type="EC" id="5.6.2.4"/>
    </reaction>
</comment>
<dbReference type="Pfam" id="PF17764">
    <property type="entry name" value="PriA_3primeBD"/>
    <property type="match status" value="1"/>
</dbReference>
<organism evidence="14 15">
    <name type="scientific">Candidatus Aphodosoma intestinipullorum</name>
    <dbReference type="NCBI Taxonomy" id="2840674"/>
    <lineage>
        <taxon>Bacteria</taxon>
        <taxon>Pseudomonadati</taxon>
        <taxon>Bacteroidota</taxon>
        <taxon>Bacteroidia</taxon>
        <taxon>Bacteroidales</taxon>
        <taxon>Candidatus Aphodosoma</taxon>
    </lineage>
</organism>
<comment type="caution">
    <text evidence="14">The sequence shown here is derived from an EMBL/GenBank/DDBJ whole genome shotgun (WGS) entry which is preliminary data.</text>
</comment>
<dbReference type="EC" id="5.6.2.4" evidence="12"/>
<evidence type="ECO:0000256" key="9">
    <source>
        <dbReference type="ARBA" id="ARBA00023125"/>
    </source>
</evidence>
<sequence length="823" mass="92827">MTYAELILPLPLKRLFTYAVPETFARDIAVGMRAIVNFGARKLYTGIVYRLTDRCDMPEESVKPISLLIDTAPIVTDAQLRLWRTVADYYCCPLGEVYKAAVPGGLRLESESVIIRNNREDTGTESGLTRNEMKILDSVSDGKPHTINEITTNTGIKNPLPAIGRLIEKNSVRMKELLADGYKPKYTEYVRLHERLASDGTALSDAIDSLGRAKRQQHLLITFVEIAEERHTSYGETQITKKELLDRADCTSAVYNQLVEKEMLHPVTVRTDRIDYGKATEGFHTLTEAQTAAYAKITGELESGKQTVLLHGVASSGKTEIYIQLIRKTIAEGKTALMLVPEISLTTQLAQRLRRVFGARLGVFHSRHSDHERAEVWNDMLRNRRFDVVLGTRASVFLPFHDLGLVIVDEEDDSGYKQSDPAPRYNGKHVALMLARQCGCPTLLGSATPSVETYSNCLTKRYGYAALTERYGSIDPPEMKIIDMREAYRKRMLRGHFTYPLINAIREALGQGEQVILFQNRRGYATFVECTQCAHVPRCPNCDVSLTYHKAFNKLTCHYCGHTIPMPSVCPECGCDRLDTRGFGTEQVENEAAALFPEARTARMDLDTTRGKENFNRLLNSFENKEIDILIGTQMITKGLDFANVGLVGILNADNLMNYPDFRAHERAFQMLVQVGGRAGRTMRRGKVLIQTSSADHPLMQQIVRNDYWTFFSQQMAEREAFRYPPYFRLIRLTVKHRDQHKLDAATALFADALRKSFGARVLGPDTPAVGKIQNLYIKHILLKIENSAPIDRAKRILMDIAGQVTSCREYKPLIINVDVDPM</sequence>
<keyword evidence="5 12" id="KW-0378">Hydrolase</keyword>
<dbReference type="GO" id="GO:0008270">
    <property type="term" value="F:zinc ion binding"/>
    <property type="evidence" value="ECO:0007669"/>
    <property type="project" value="UniProtKB-UniRule"/>
</dbReference>
<keyword evidence="10 12" id="KW-0413">Isomerase</keyword>
<dbReference type="GO" id="GO:0006310">
    <property type="term" value="P:DNA recombination"/>
    <property type="evidence" value="ECO:0007669"/>
    <property type="project" value="InterPro"/>
</dbReference>
<dbReference type="GO" id="GO:0006270">
    <property type="term" value="P:DNA replication initiation"/>
    <property type="evidence" value="ECO:0007669"/>
    <property type="project" value="TreeGrafter"/>
</dbReference>
<evidence type="ECO:0000256" key="3">
    <source>
        <dbReference type="ARBA" id="ARBA00022723"/>
    </source>
</evidence>
<dbReference type="FunFam" id="3.40.50.300:FF:000489">
    <property type="entry name" value="Primosome assembly protein PriA"/>
    <property type="match status" value="1"/>
</dbReference>
<dbReference type="InterPro" id="IPR042115">
    <property type="entry name" value="PriA_3primeBD_sf"/>
</dbReference>
<evidence type="ECO:0000313" key="15">
    <source>
        <dbReference type="Proteomes" id="UP000712007"/>
    </source>
</evidence>
<protein>
    <recommendedName>
        <fullName evidence="12">Replication restart protein PriA</fullName>
    </recommendedName>
    <alternativeName>
        <fullName evidence="12">ATP-dependent DNA helicase PriA</fullName>
        <ecNumber evidence="12">5.6.2.4</ecNumber>
    </alternativeName>
    <alternativeName>
        <fullName evidence="12">DNA 3'-5' helicase PriA</fullName>
    </alternativeName>
</protein>
<dbReference type="SMART" id="SM00490">
    <property type="entry name" value="HELICc"/>
    <property type="match status" value="1"/>
</dbReference>
<feature type="domain" description="Helicase ATP-binding" evidence="13">
    <location>
        <begin position="299"/>
        <end position="467"/>
    </location>
</feature>
<evidence type="ECO:0000256" key="7">
    <source>
        <dbReference type="ARBA" id="ARBA00022833"/>
    </source>
</evidence>
<dbReference type="GO" id="GO:1990077">
    <property type="term" value="C:primosome complex"/>
    <property type="evidence" value="ECO:0007669"/>
    <property type="project" value="UniProtKB-UniRule"/>
</dbReference>
<keyword evidence="1 12" id="KW-0639">Primosome</keyword>
<accession>A0A940IEJ5</accession>
<keyword evidence="9 12" id="KW-0238">DNA-binding</keyword>
<dbReference type="PANTHER" id="PTHR30580">
    <property type="entry name" value="PRIMOSOMAL PROTEIN N"/>
    <property type="match status" value="1"/>
</dbReference>
<dbReference type="InterPro" id="IPR041236">
    <property type="entry name" value="PriA_C"/>
</dbReference>
<keyword evidence="3 12" id="KW-0479">Metal-binding</keyword>
<dbReference type="InterPro" id="IPR011545">
    <property type="entry name" value="DEAD/DEAH_box_helicase_dom"/>
</dbReference>
<comment type="similarity">
    <text evidence="12">Belongs to the helicase family. PriA subfamily.</text>
</comment>
<dbReference type="Proteomes" id="UP000712007">
    <property type="component" value="Unassembled WGS sequence"/>
</dbReference>
<dbReference type="EMBL" id="JADIMV010000069">
    <property type="protein sequence ID" value="MBO8439815.1"/>
    <property type="molecule type" value="Genomic_DNA"/>
</dbReference>
<feature type="binding site" evidence="12">
    <location>
        <position position="539"/>
    </location>
    <ligand>
        <name>Zn(2+)</name>
        <dbReference type="ChEBI" id="CHEBI:29105"/>
        <label>2</label>
    </ligand>
</feature>
<feature type="binding site" evidence="12">
    <location>
        <position position="573"/>
    </location>
    <ligand>
        <name>Zn(2+)</name>
        <dbReference type="ChEBI" id="CHEBI:29105"/>
        <label>1</label>
    </ligand>
</feature>
<evidence type="ECO:0000256" key="2">
    <source>
        <dbReference type="ARBA" id="ARBA00022705"/>
    </source>
</evidence>
<feature type="binding site" evidence="12">
    <location>
        <position position="533"/>
    </location>
    <ligand>
        <name>Zn(2+)</name>
        <dbReference type="ChEBI" id="CHEBI:29105"/>
        <label>1</label>
    </ligand>
</feature>
<name>A0A940IEJ5_9BACT</name>
<keyword evidence="7 12" id="KW-0862">Zinc</keyword>
<feature type="binding site" evidence="12">
    <location>
        <position position="560"/>
    </location>
    <ligand>
        <name>Zn(2+)</name>
        <dbReference type="ChEBI" id="CHEBI:29105"/>
        <label>2</label>
    </ligand>
</feature>
<proteinExistence type="inferred from homology"/>